<feature type="domain" description="Methyltransferase type 11" evidence="1">
    <location>
        <begin position="88"/>
        <end position="132"/>
    </location>
</feature>
<evidence type="ECO:0000313" key="2">
    <source>
        <dbReference type="EMBL" id="BAZ01852.1"/>
    </source>
</evidence>
<dbReference type="SUPFAM" id="SSF53335">
    <property type="entry name" value="S-adenosyl-L-methionine-dependent methyltransferases"/>
    <property type="match status" value="1"/>
</dbReference>
<dbReference type="Gene3D" id="3.40.50.150">
    <property type="entry name" value="Vaccinia Virus protein VP39"/>
    <property type="match status" value="1"/>
</dbReference>
<dbReference type="InterPro" id="IPR029063">
    <property type="entry name" value="SAM-dependent_MTases_sf"/>
</dbReference>
<keyword evidence="2" id="KW-0808">Transferase</keyword>
<accession>A0A1Z4N872</accession>
<reference evidence="2 3" key="1">
    <citation type="submission" date="2017-06" db="EMBL/GenBank/DDBJ databases">
        <title>Genome sequencing of cyanobaciteial culture collection at National Institute for Environmental Studies (NIES).</title>
        <authorList>
            <person name="Hirose Y."/>
            <person name="Shimura Y."/>
            <person name="Fujisawa T."/>
            <person name="Nakamura Y."/>
            <person name="Kawachi M."/>
        </authorList>
    </citation>
    <scope>NUCLEOTIDE SEQUENCE [LARGE SCALE GENOMIC DNA]</scope>
    <source>
        <strain evidence="2 3">NIES-37</strain>
    </source>
</reference>
<dbReference type="KEGG" id="ttq:NIES37_58590"/>
<organism evidence="2 3">
    <name type="scientific">Tolypothrix tenuis PCC 7101</name>
    <dbReference type="NCBI Taxonomy" id="231146"/>
    <lineage>
        <taxon>Bacteria</taxon>
        <taxon>Bacillati</taxon>
        <taxon>Cyanobacteriota</taxon>
        <taxon>Cyanophyceae</taxon>
        <taxon>Nostocales</taxon>
        <taxon>Tolypothrichaceae</taxon>
        <taxon>Tolypothrix</taxon>
    </lineage>
</organism>
<name>A0A1Z4N872_9CYAN</name>
<gene>
    <name evidence="2" type="ORF">NIES37_58590</name>
</gene>
<evidence type="ECO:0000313" key="3">
    <source>
        <dbReference type="Proteomes" id="UP000218785"/>
    </source>
</evidence>
<dbReference type="RefSeq" id="WP_096581671.1">
    <property type="nucleotide sequence ID" value="NZ_CAWNJS010000001.1"/>
</dbReference>
<dbReference type="GO" id="GO:0008757">
    <property type="term" value="F:S-adenosylmethionine-dependent methyltransferase activity"/>
    <property type="evidence" value="ECO:0007669"/>
    <property type="project" value="InterPro"/>
</dbReference>
<dbReference type="Pfam" id="PF08241">
    <property type="entry name" value="Methyltransf_11"/>
    <property type="match status" value="1"/>
</dbReference>
<dbReference type="AlphaFoldDB" id="A0A1Z4N872"/>
<protein>
    <submittedName>
        <fullName evidence="2">Family 2 glycosyl transferase</fullName>
    </submittedName>
</protein>
<proteinExistence type="predicted"/>
<dbReference type="InterPro" id="IPR013216">
    <property type="entry name" value="Methyltransf_11"/>
</dbReference>
<evidence type="ECO:0000259" key="1">
    <source>
        <dbReference type="Pfam" id="PF08241"/>
    </source>
</evidence>
<sequence>MNLTNDIKSTLRRTLYNLFPSLQQYNFYLGKWRYAKKLKSQRNKTLKRFHQHKGLLVNIGCGSQGRDGWINIDFAEYKGINCTFDCSKDLPFEDNSVKAIFTEHFLEHLDYEKEAQLLLADCFRVLETGGVIRIVVPDAEKFLIAYNSPGWEALSVTRPLTSDFIDCHLGIKYNTKMELVNVVFHQFGEHKFAYDYETLKFCLEKTGFSQVKKMSFGESRMKELAIDLKVRESESLYVEAIK</sequence>
<dbReference type="EMBL" id="AP018248">
    <property type="protein sequence ID" value="BAZ01852.1"/>
    <property type="molecule type" value="Genomic_DNA"/>
</dbReference>
<keyword evidence="3" id="KW-1185">Reference proteome</keyword>
<dbReference type="Proteomes" id="UP000218785">
    <property type="component" value="Chromosome"/>
</dbReference>